<dbReference type="EMBL" id="BX548174">
    <property type="protein sequence ID" value="CAE19705.1"/>
    <property type="molecule type" value="Genomic_DNA"/>
</dbReference>
<dbReference type="PANTHER" id="PTHR34847">
    <property type="entry name" value="NODULATION PROTEIN U"/>
    <property type="match status" value="1"/>
</dbReference>
<name>Q7V0L0_PROMP</name>
<dbReference type="RefSeq" id="WP_011132880.1">
    <property type="nucleotide sequence ID" value="NC_005072.1"/>
</dbReference>
<evidence type="ECO:0000313" key="5">
    <source>
        <dbReference type="Proteomes" id="UP000001026"/>
    </source>
</evidence>
<evidence type="ECO:0000259" key="2">
    <source>
        <dbReference type="Pfam" id="PF02543"/>
    </source>
</evidence>
<dbReference type="GO" id="GO:0016740">
    <property type="term" value="F:transferase activity"/>
    <property type="evidence" value="ECO:0007669"/>
    <property type="project" value="UniProtKB-KW"/>
</dbReference>
<dbReference type="Gene3D" id="3.30.420.40">
    <property type="match status" value="2"/>
</dbReference>
<keyword evidence="4" id="KW-0808">Transferase</keyword>
<dbReference type="InterPro" id="IPR051338">
    <property type="entry name" value="NodU/CmcH_Carbamoyltrnsfr"/>
</dbReference>
<dbReference type="OrthoDB" id="9780777at2"/>
<dbReference type="InterPro" id="IPR043129">
    <property type="entry name" value="ATPase_NBD"/>
</dbReference>
<evidence type="ECO:0000259" key="3">
    <source>
        <dbReference type="Pfam" id="PF16861"/>
    </source>
</evidence>
<sequence length="610" mass="69748">MGIIGISCYYHDSAAALISEDGEILAAVQEERFSRKKFDSRFPFCSVDYCLKIAKENNIEVEKYIYYEKPIRVFMRLLETYFSTAPRGLTSFIPAMETWIGEKIFTKQNLVDEILLIDEKFTEDKLFFSEHHLSHAASAFYPSPFNESIVLCLDAVGEWATTTAWHGKGKDLKPLWEINFPHSIGMLYSSFTYYCGFKVNSGEYKLMGLAPYGEPIYKDKILNNLITVFSDGSYELNMKYFKYHRGLRMISSQFINLFGEKPRLSNEPLNKFYMDIASSIQKVTEELILNITDKLYEKYKINNLCMAGGVALNCVANGKILDQGKFKNIWIQPAAGDAGGALGSALALLSKSKNFKRNNVKIDKMHSSYLGPEFSDEKIEKFLLGLNISYEKYQDDELFKEVAQYLSDSKVVGWFQGRMEYGPRALGNRSILGDPRVPDMQKKMNIKIKNRESFRPFAPAILDSHKKELFGIEHSSPYMLITRNLSKKYLIDSDPKDNRYGIDKVNQIRSIYPGITHLDNSCRVQTVSESRNKKFFKLISEFNKLTGCPVLINTSFNVRGEPIVCTPEDALRCFINTSMDILVLGSFIILKDKLPSNLNSKFLNTQFVED</sequence>
<evidence type="ECO:0000313" key="4">
    <source>
        <dbReference type="EMBL" id="CAE19705.1"/>
    </source>
</evidence>
<dbReference type="CDD" id="cd24098">
    <property type="entry name" value="ASKHA_NBD_TobZ_N"/>
    <property type="match status" value="1"/>
</dbReference>
<dbReference type="InterPro" id="IPR038152">
    <property type="entry name" value="Carbam_trans_C_sf"/>
</dbReference>
<dbReference type="Pfam" id="PF02543">
    <property type="entry name" value="Carbam_trans_N"/>
    <property type="match status" value="1"/>
</dbReference>
<reference evidence="4 5" key="1">
    <citation type="journal article" date="2003" name="Nature">
        <title>Genome divergence in two Prochlorococcus ecotypes reflects oceanic niche differentiation.</title>
        <authorList>
            <person name="Rocap G."/>
            <person name="Larimer F.W."/>
            <person name="Lamerdin J.E."/>
            <person name="Malfatti S."/>
            <person name="Chain P."/>
            <person name="Ahlgren N.A."/>
            <person name="Arellano A."/>
            <person name="Coleman M."/>
            <person name="Hauser L."/>
            <person name="Hess W.R."/>
            <person name="Johnson Z.I."/>
            <person name="Land M.L."/>
            <person name="Lindell D."/>
            <person name="Post A.F."/>
            <person name="Regala W."/>
            <person name="Shah M."/>
            <person name="Shaw S.L."/>
            <person name="Steglich C."/>
            <person name="Sullivan M.B."/>
            <person name="Ting C.S."/>
            <person name="Tolonen A."/>
            <person name="Webb E.A."/>
            <person name="Zinser E.R."/>
            <person name="Chisholm S.W."/>
        </authorList>
    </citation>
    <scope>NUCLEOTIDE SEQUENCE [LARGE SCALE GENOMIC DNA]</scope>
    <source>
        <strain evidence="5">CCMP1986 / NIES-2087 / MED4</strain>
    </source>
</reference>
<proteinExistence type="inferred from homology"/>
<dbReference type="Gene3D" id="3.90.870.20">
    <property type="entry name" value="Carbamoyltransferase, C-terminal domain"/>
    <property type="match status" value="1"/>
</dbReference>
<dbReference type="eggNOG" id="COG2192">
    <property type="taxonomic scope" value="Bacteria"/>
</dbReference>
<organism evidence="4 5">
    <name type="scientific">Prochlorococcus marinus subsp. pastoris (strain CCMP1986 / NIES-2087 / MED4)</name>
    <dbReference type="NCBI Taxonomy" id="59919"/>
    <lineage>
        <taxon>Bacteria</taxon>
        <taxon>Bacillati</taxon>
        <taxon>Cyanobacteriota</taxon>
        <taxon>Cyanophyceae</taxon>
        <taxon>Synechococcales</taxon>
        <taxon>Prochlorococcaceae</taxon>
        <taxon>Prochlorococcus</taxon>
    </lineage>
</organism>
<dbReference type="SUPFAM" id="SSF53067">
    <property type="entry name" value="Actin-like ATPase domain"/>
    <property type="match status" value="1"/>
</dbReference>
<evidence type="ECO:0000256" key="1">
    <source>
        <dbReference type="ARBA" id="ARBA00006129"/>
    </source>
</evidence>
<dbReference type="STRING" id="59919.PMM1246"/>
<dbReference type="Pfam" id="PF16861">
    <property type="entry name" value="Carbam_trans_C"/>
    <property type="match status" value="1"/>
</dbReference>
<feature type="domain" description="Carbamoyltransferase C-terminal" evidence="3">
    <location>
        <begin position="403"/>
        <end position="591"/>
    </location>
</feature>
<dbReference type="HOGENOM" id="CLU_014411_2_0_3"/>
<gene>
    <name evidence="4" type="ordered locus">PMM1246</name>
</gene>
<protein>
    <submittedName>
        <fullName evidence="4">Carbamoyltransferase</fullName>
    </submittedName>
</protein>
<dbReference type="PANTHER" id="PTHR34847:SF1">
    <property type="entry name" value="NODULATION PROTEIN U"/>
    <property type="match status" value="1"/>
</dbReference>
<dbReference type="Proteomes" id="UP000001026">
    <property type="component" value="Chromosome"/>
</dbReference>
<dbReference type="KEGG" id="pmm:PMM1246"/>
<accession>Q7V0L0</accession>
<comment type="similarity">
    <text evidence="1">Belongs to the NodU/CmcH family.</text>
</comment>
<dbReference type="InterPro" id="IPR003696">
    <property type="entry name" value="Carbtransf_dom"/>
</dbReference>
<feature type="domain" description="Carbamoyltransferase" evidence="2">
    <location>
        <begin position="3"/>
        <end position="346"/>
    </location>
</feature>
<dbReference type="InterPro" id="IPR031730">
    <property type="entry name" value="Carbam_trans_C"/>
</dbReference>
<dbReference type="AlphaFoldDB" id="Q7V0L0"/>